<feature type="transmembrane region" description="Helical" evidence="2">
    <location>
        <begin position="42"/>
        <end position="59"/>
    </location>
</feature>
<protein>
    <submittedName>
        <fullName evidence="3">DUF805 domain-containing protein</fullName>
    </submittedName>
</protein>
<keyword evidence="2" id="KW-0472">Membrane</keyword>
<dbReference type="InterPro" id="IPR008523">
    <property type="entry name" value="DUF805"/>
</dbReference>
<accession>A0ABR6F006</accession>
<reference evidence="3 4" key="1">
    <citation type="submission" date="2019-11" db="EMBL/GenBank/DDBJ databases">
        <title>Description of Pedobacter sp. LMG 31462T.</title>
        <authorList>
            <person name="Carlier A."/>
            <person name="Qi S."/>
            <person name="Vandamme P."/>
        </authorList>
    </citation>
    <scope>NUCLEOTIDE SEQUENCE [LARGE SCALE GENOMIC DNA]</scope>
    <source>
        <strain evidence="3 4">LMG 31462</strain>
    </source>
</reference>
<feature type="transmembrane region" description="Helical" evidence="2">
    <location>
        <begin position="17"/>
        <end position="36"/>
    </location>
</feature>
<name>A0ABR6F006_9SPHI</name>
<proteinExistence type="predicted"/>
<dbReference type="RefSeq" id="WP_182959607.1">
    <property type="nucleotide sequence ID" value="NZ_WNXC01000006.1"/>
</dbReference>
<sequence length="148" mass="16782">MFQNPFSFEGRIRRTEYGISSIIFIVIFFIIRVSYASDGSEGIGLIGFAILIPLYWFFWAQGAKRCHDLDKSGWWQIIPFYALWLLFQDGLPGENGYGSNPKGLTFPFTEKYAAVNPIQFNQDAANGNKSGYDGEQRNSNSENEGQNI</sequence>
<evidence type="ECO:0000313" key="4">
    <source>
        <dbReference type="Proteomes" id="UP000636110"/>
    </source>
</evidence>
<gene>
    <name evidence="3" type="ORF">GM920_16765</name>
</gene>
<feature type="compositionally biased region" description="Polar residues" evidence="1">
    <location>
        <begin position="137"/>
        <end position="148"/>
    </location>
</feature>
<dbReference type="Proteomes" id="UP000636110">
    <property type="component" value="Unassembled WGS sequence"/>
</dbReference>
<keyword evidence="4" id="KW-1185">Reference proteome</keyword>
<keyword evidence="2" id="KW-0812">Transmembrane</keyword>
<comment type="caution">
    <text evidence="3">The sequence shown here is derived from an EMBL/GenBank/DDBJ whole genome shotgun (WGS) entry which is preliminary data.</text>
</comment>
<dbReference type="PANTHER" id="PTHR34980">
    <property type="entry name" value="INNER MEMBRANE PROTEIN-RELATED-RELATED"/>
    <property type="match status" value="1"/>
</dbReference>
<evidence type="ECO:0000313" key="3">
    <source>
        <dbReference type="EMBL" id="MBB2150552.1"/>
    </source>
</evidence>
<dbReference type="EMBL" id="WNXC01000006">
    <property type="protein sequence ID" value="MBB2150552.1"/>
    <property type="molecule type" value="Genomic_DNA"/>
</dbReference>
<organism evidence="3 4">
    <name type="scientific">Pedobacter gandavensis</name>
    <dbReference type="NCBI Taxonomy" id="2679963"/>
    <lineage>
        <taxon>Bacteria</taxon>
        <taxon>Pseudomonadati</taxon>
        <taxon>Bacteroidota</taxon>
        <taxon>Sphingobacteriia</taxon>
        <taxon>Sphingobacteriales</taxon>
        <taxon>Sphingobacteriaceae</taxon>
        <taxon>Pedobacter</taxon>
    </lineage>
</organism>
<evidence type="ECO:0000256" key="1">
    <source>
        <dbReference type="SAM" id="MobiDB-lite"/>
    </source>
</evidence>
<evidence type="ECO:0000256" key="2">
    <source>
        <dbReference type="SAM" id="Phobius"/>
    </source>
</evidence>
<dbReference type="PANTHER" id="PTHR34980:SF3">
    <property type="entry name" value="BLR8105 PROTEIN"/>
    <property type="match status" value="1"/>
</dbReference>
<keyword evidence="2" id="KW-1133">Transmembrane helix</keyword>
<dbReference type="Pfam" id="PF05656">
    <property type="entry name" value="DUF805"/>
    <property type="match status" value="1"/>
</dbReference>
<feature type="region of interest" description="Disordered" evidence="1">
    <location>
        <begin position="126"/>
        <end position="148"/>
    </location>
</feature>